<evidence type="ECO:0000313" key="4">
    <source>
        <dbReference type="EMBL" id="RQD75405.1"/>
    </source>
</evidence>
<organism evidence="4 5">
    <name type="scientific">Candidatus Syntrophonatronum acetioxidans</name>
    <dbReference type="NCBI Taxonomy" id="1795816"/>
    <lineage>
        <taxon>Bacteria</taxon>
        <taxon>Bacillati</taxon>
        <taxon>Bacillota</taxon>
        <taxon>Clostridia</taxon>
        <taxon>Eubacteriales</taxon>
        <taxon>Syntrophomonadaceae</taxon>
        <taxon>Candidatus Syntrophonatronum</taxon>
    </lineage>
</organism>
<dbReference type="InterPro" id="IPR005025">
    <property type="entry name" value="FMN_Rdtase-like_dom"/>
</dbReference>
<dbReference type="PANTHER" id="PTHR43278">
    <property type="entry name" value="NAD(P)H-DEPENDENT FMN-CONTAINING OXIDOREDUCTASE YWQN-RELATED"/>
    <property type="match status" value="1"/>
</dbReference>
<evidence type="ECO:0000256" key="1">
    <source>
        <dbReference type="ARBA" id="ARBA00022630"/>
    </source>
</evidence>
<evidence type="ECO:0000259" key="3">
    <source>
        <dbReference type="Pfam" id="PF03358"/>
    </source>
</evidence>
<protein>
    <submittedName>
        <fullName evidence="4">Flavodoxin family protein</fullName>
    </submittedName>
</protein>
<dbReference type="SUPFAM" id="SSF52218">
    <property type="entry name" value="Flavoproteins"/>
    <property type="match status" value="1"/>
</dbReference>
<dbReference type="Gene3D" id="3.40.50.360">
    <property type="match status" value="1"/>
</dbReference>
<keyword evidence="1" id="KW-0285">Flavoprotein</keyword>
<dbReference type="GO" id="GO:0016491">
    <property type="term" value="F:oxidoreductase activity"/>
    <property type="evidence" value="ECO:0007669"/>
    <property type="project" value="InterPro"/>
</dbReference>
<dbReference type="Pfam" id="PF03358">
    <property type="entry name" value="FMN_red"/>
    <property type="match status" value="1"/>
</dbReference>
<dbReference type="PANTHER" id="PTHR43278:SF2">
    <property type="entry name" value="IRON-SULFUR FLAVOPROTEIN"/>
    <property type="match status" value="1"/>
</dbReference>
<dbReference type="Proteomes" id="UP000285138">
    <property type="component" value="Unassembled WGS sequence"/>
</dbReference>
<gene>
    <name evidence="4" type="ORF">D5R97_06015</name>
</gene>
<proteinExistence type="predicted"/>
<feature type="domain" description="NADPH-dependent FMN reductase-like" evidence="3">
    <location>
        <begin position="18"/>
        <end position="124"/>
    </location>
</feature>
<accession>A0A424YDA8</accession>
<evidence type="ECO:0000256" key="2">
    <source>
        <dbReference type="ARBA" id="ARBA00022643"/>
    </source>
</evidence>
<evidence type="ECO:0000313" key="5">
    <source>
        <dbReference type="Proteomes" id="UP000285138"/>
    </source>
</evidence>
<dbReference type="InterPro" id="IPR029039">
    <property type="entry name" value="Flavoprotein-like_sf"/>
</dbReference>
<dbReference type="InterPro" id="IPR051796">
    <property type="entry name" value="ISF_SsuE-like"/>
</dbReference>
<keyword evidence="2" id="KW-0288">FMN</keyword>
<reference evidence="4 5" key="1">
    <citation type="submission" date="2018-08" db="EMBL/GenBank/DDBJ databases">
        <title>The metabolism and importance of syntrophic acetate oxidation coupled to methane or sulfide production in haloalkaline environments.</title>
        <authorList>
            <person name="Timmers P.H.A."/>
            <person name="Vavourakis C.D."/>
            <person name="Sorokin D.Y."/>
            <person name="Sinninghe Damste J.S."/>
            <person name="Muyzer G."/>
            <person name="Stams A.J.M."/>
            <person name="Plugge C.M."/>
        </authorList>
    </citation>
    <scope>NUCLEOTIDE SEQUENCE [LARGE SCALE GENOMIC DNA]</scope>
    <source>
        <strain evidence="4">MSAO_Bac1</strain>
    </source>
</reference>
<dbReference type="EMBL" id="QZAA01000160">
    <property type="protein sequence ID" value="RQD75405.1"/>
    <property type="molecule type" value="Genomic_DNA"/>
</dbReference>
<name>A0A424YDA8_9FIRM</name>
<sequence>MQTRACIIFKGGISMEEPKILALSGSPRAEGNSSLILDKFLEGAAVEGVNGEKVIINQLNFKPCQGCGACNKDGICIIKDDMQKIHQMFEEFKGIVLAFPIHFGSMSAQTKMMIDRFQAFWAARYVLKEPRIKKEDAKKGFYTCVKGSNVKRFCKNAGEIVGVFFDILNIQEMGSLSYGEVRTSPGIVENKEALQEVMAAGQKFARELL</sequence>
<comment type="caution">
    <text evidence="4">The sequence shown here is derived from an EMBL/GenBank/DDBJ whole genome shotgun (WGS) entry which is preliminary data.</text>
</comment>
<dbReference type="AlphaFoldDB" id="A0A424YDA8"/>